<sequence>MLLPQTSLGLISFVKDGSQLPDPNVLSLAVSLLSHPTTSYPLVGTPTQWGAMSPVPSVEPHTLGILDTTKIDPPGSKVRMVLRASEESFIGLDSSQNHPLTNVSLHIALHLLPRLRSFLCPLILEALGCPTATASRLADHKLCSKGLWRQSPPLDRPSSIPLLLSLAVLFFSNRPNAPLGYRSIKPPKAPPIPSFDAQRFGHKYNQSPIFRSCHKRPTAPRGTLSRQVQLDQYGTRRHRISAATTEYIWHPHPEKLFRNTASAWACSFPAAIVAVAFTLRPASPERRTESAAVWKHIRLTNPHWASSMAPMTPRLKILSGWSPLSQRF</sequence>
<organism evidence="1 2">
    <name type="scientific">Sodiomyces alkalinus (strain CBS 110278 / VKM F-3762 / F11)</name>
    <name type="common">Alkaliphilic filamentous fungus</name>
    <dbReference type="NCBI Taxonomy" id="1314773"/>
    <lineage>
        <taxon>Eukaryota</taxon>
        <taxon>Fungi</taxon>
        <taxon>Dikarya</taxon>
        <taxon>Ascomycota</taxon>
        <taxon>Pezizomycotina</taxon>
        <taxon>Sordariomycetes</taxon>
        <taxon>Hypocreomycetidae</taxon>
        <taxon>Glomerellales</taxon>
        <taxon>Plectosphaerellaceae</taxon>
        <taxon>Sodiomyces</taxon>
    </lineage>
</organism>
<reference evidence="1 2" key="1">
    <citation type="journal article" date="2018" name="Mol. Ecol.">
        <title>The obligate alkalophilic soda-lake fungus Sodiomyces alkalinus has shifted to a protein diet.</title>
        <authorList>
            <person name="Grum-Grzhimaylo A.A."/>
            <person name="Falkoski D.L."/>
            <person name="van den Heuvel J."/>
            <person name="Valero-Jimenez C.A."/>
            <person name="Min B."/>
            <person name="Choi I.G."/>
            <person name="Lipzen A."/>
            <person name="Daum C.G."/>
            <person name="Aanen D.K."/>
            <person name="Tsang A."/>
            <person name="Henrissat B."/>
            <person name="Bilanenko E.N."/>
            <person name="de Vries R.P."/>
            <person name="van Kan J.A.L."/>
            <person name="Grigoriev I.V."/>
            <person name="Debets A.J.M."/>
        </authorList>
    </citation>
    <scope>NUCLEOTIDE SEQUENCE [LARGE SCALE GENOMIC DNA]</scope>
    <source>
        <strain evidence="1 2">F11</strain>
    </source>
</reference>
<accession>A0A3N2PSP6</accession>
<dbReference type="GeneID" id="39582825"/>
<dbReference type="RefSeq" id="XP_028465338.1">
    <property type="nucleotide sequence ID" value="XM_028614347.1"/>
</dbReference>
<dbReference type="EMBL" id="ML119057">
    <property type="protein sequence ID" value="ROT37532.1"/>
    <property type="molecule type" value="Genomic_DNA"/>
</dbReference>
<proteinExistence type="predicted"/>
<gene>
    <name evidence="1" type="ORF">SODALDRAFT_361246</name>
</gene>
<protein>
    <submittedName>
        <fullName evidence="1">Uncharacterized protein</fullName>
    </submittedName>
</protein>
<name>A0A3N2PSP6_SODAK</name>
<dbReference type="Proteomes" id="UP000272025">
    <property type="component" value="Unassembled WGS sequence"/>
</dbReference>
<keyword evidence="2" id="KW-1185">Reference proteome</keyword>
<dbReference type="AlphaFoldDB" id="A0A3N2PSP6"/>
<evidence type="ECO:0000313" key="1">
    <source>
        <dbReference type="EMBL" id="ROT37532.1"/>
    </source>
</evidence>
<evidence type="ECO:0000313" key="2">
    <source>
        <dbReference type="Proteomes" id="UP000272025"/>
    </source>
</evidence>